<dbReference type="SMART" id="SM00408">
    <property type="entry name" value="IGc2"/>
    <property type="match status" value="4"/>
</dbReference>
<evidence type="ECO:0000313" key="9">
    <source>
        <dbReference type="Ensembl" id="ENSPNAP00000067293.1"/>
    </source>
</evidence>
<dbReference type="Gene3D" id="2.60.40.10">
    <property type="entry name" value="Immunoglobulins"/>
    <property type="match status" value="5"/>
</dbReference>
<dbReference type="InterPro" id="IPR003599">
    <property type="entry name" value="Ig_sub"/>
</dbReference>
<keyword evidence="7" id="KW-0732">Signal</keyword>
<proteinExistence type="predicted"/>
<dbReference type="InterPro" id="IPR013783">
    <property type="entry name" value="Ig-like_fold"/>
</dbReference>
<dbReference type="CDD" id="cd00096">
    <property type="entry name" value="Ig"/>
    <property type="match status" value="1"/>
</dbReference>
<feature type="domain" description="Ig-like" evidence="8">
    <location>
        <begin position="385"/>
        <end position="461"/>
    </location>
</feature>
<evidence type="ECO:0000313" key="10">
    <source>
        <dbReference type="Proteomes" id="UP001501920"/>
    </source>
</evidence>
<dbReference type="PROSITE" id="PS50835">
    <property type="entry name" value="IG_LIKE"/>
    <property type="match status" value="4"/>
</dbReference>
<feature type="domain" description="Ig-like" evidence="8">
    <location>
        <begin position="212"/>
        <end position="293"/>
    </location>
</feature>
<feature type="domain" description="Ig-like" evidence="8">
    <location>
        <begin position="300"/>
        <end position="378"/>
    </location>
</feature>
<dbReference type="Pfam" id="PF13895">
    <property type="entry name" value="Ig_2"/>
    <property type="match status" value="3"/>
</dbReference>
<dbReference type="Pfam" id="PF13927">
    <property type="entry name" value="Ig_3"/>
    <property type="match status" value="1"/>
</dbReference>
<feature type="region of interest" description="Disordered" evidence="5">
    <location>
        <begin position="498"/>
        <end position="527"/>
    </location>
</feature>
<evidence type="ECO:0000256" key="2">
    <source>
        <dbReference type="ARBA" id="ARBA00041781"/>
    </source>
</evidence>
<accession>A0AAR2KSI4</accession>
<feature type="region of interest" description="Disordered" evidence="5">
    <location>
        <begin position="542"/>
        <end position="570"/>
    </location>
</feature>
<keyword evidence="6" id="KW-1133">Transmembrane helix</keyword>
<dbReference type="GeneTree" id="ENSGT01010000222294"/>
<dbReference type="SUPFAM" id="SSF48726">
    <property type="entry name" value="Immunoglobulin"/>
    <property type="match status" value="5"/>
</dbReference>
<evidence type="ECO:0000259" key="8">
    <source>
        <dbReference type="PROSITE" id="PS50835"/>
    </source>
</evidence>
<feature type="signal peptide" evidence="7">
    <location>
        <begin position="1"/>
        <end position="27"/>
    </location>
</feature>
<evidence type="ECO:0000256" key="5">
    <source>
        <dbReference type="SAM" id="MobiDB-lite"/>
    </source>
</evidence>
<gene>
    <name evidence="9" type="primary">IL6R</name>
</gene>
<evidence type="ECO:0000256" key="4">
    <source>
        <dbReference type="ARBA" id="ARBA00046458"/>
    </source>
</evidence>
<sequence>MVTMMVSPGMILCASLVIQFMVLGVVAEGEWAVNYISKSVCALKGSEVTMSCTYTYPSDHSVQKAFWMNKLVTGGEGPNLSNDPEYRGRVQYLGDKQHNCTVLLRNLTEKDQSKYYFRFITDQPGGSWQGTGGVDLSVTDLQVEVPERVIEGDEVTLTCKTSFSLSDRPTFTWYRNGHPLSSNTDQLHLQPVSREDAGSYDCAVWSKNLYSPEVTLNVRYLQVEVPERVIEGDEVTLTCKTSFSLSDRPTFTWYRNGHPLSSSTDQLHLQLVSREDADRYRCAVLGLRSPEVTLNVRYGPKSVSVSISPSGEIVEGRSVTLTCSSDANPPVEYNWIKGTSSVGKGETYTMMEISSVDSGEYKCRSSNEHGEKLSEALTLNVLYPPKSVSVSISPSGETAEGSSVNLTCSSDANPPVQNYTWFKEGGSSPVGSGHSYRAPQRGSYYCEAQNEHGSQKSAAVTVKGVWNSALYAVIGVTAGCGCLSIIIAVFCVRRKRRGSSADDKNQTQNVDPNAKDDTNTALDPVSRTSDDVYNTLATVHSSPSDDLYSALDPQSRSPEYGTLATVRNKH</sequence>
<dbReference type="Ensembl" id="ENSPNAT00000052905.1">
    <property type="protein sequence ID" value="ENSPNAP00000067293.1"/>
    <property type="gene ID" value="ENSPNAG00000011974.2"/>
</dbReference>
<feature type="domain" description="Ig-like" evidence="8">
    <location>
        <begin position="136"/>
        <end position="204"/>
    </location>
</feature>
<dbReference type="InterPro" id="IPR003598">
    <property type="entry name" value="Ig_sub2"/>
</dbReference>
<dbReference type="Proteomes" id="UP001501920">
    <property type="component" value="Chromosome 12"/>
</dbReference>
<comment type="function">
    <text evidence="3">Most highly expressed siglec (sialic acid-binding immunoglobulin-like lectin) on B-cells that plays a role in various aspects of B-cell biology including differentiation, antigen presentation, and trafficking to bone marrow. Binds to alpha 2,6-linked sialic acid residues of surface molecules such as CD22 itself, CD45 and IgM in a cis configuration. Can also bind to ligands on other cells as an adhesion molecule in a trans configuration. Acts as an inhibitory coreceptor on the surface of B-cells and inhibits B-cell receptor induced signaling, characterized by inhibition of the calcium mobilization and cellular activation. Mechanistically, the immunoreceptor tyrosine-based inhibitory motif domain is phosphorylated by the Src kinase LYN, which in turn leads to the recruitment of the protein tyrosine phosphatase 1/PTPN6, leading to the negative regulation of BCR signaling. If this negative signaling from is of sufficient strength, apoptosis of the B-cell can be induced.</text>
</comment>
<dbReference type="InterPro" id="IPR056386">
    <property type="entry name" value="Ig_CD22"/>
</dbReference>
<dbReference type="SMART" id="SM00409">
    <property type="entry name" value="IG"/>
    <property type="match status" value="5"/>
</dbReference>
<name>A0AAR2KSI4_PYGNA</name>
<comment type="subunit">
    <text evidence="4">Predominantly monomer of isoform CD22-beta. Also found as heterodimer of isoform CD22-beta and a shorter isoform. Interacts with PTPN6/SHP-1, LYN, SYK, PIK3R1/PIK3R2 and PLCG1 upon phosphorylation. Interacts with GRB2, INPP5D and SHC1 upon phosphorylation. May form a complex with INPP5D/SHIP, GRB2 and SHC1.</text>
</comment>
<evidence type="ECO:0000256" key="6">
    <source>
        <dbReference type="SAM" id="Phobius"/>
    </source>
</evidence>
<dbReference type="PANTHER" id="PTHR46013:SF4">
    <property type="entry name" value="B-CELL RECEPTOR CD22-RELATED"/>
    <property type="match status" value="1"/>
</dbReference>
<keyword evidence="6" id="KW-0812">Transmembrane</keyword>
<evidence type="ECO:0000256" key="7">
    <source>
        <dbReference type="SAM" id="SignalP"/>
    </source>
</evidence>
<reference evidence="9" key="3">
    <citation type="submission" date="2025-09" db="UniProtKB">
        <authorList>
            <consortium name="Ensembl"/>
        </authorList>
    </citation>
    <scope>IDENTIFICATION</scope>
</reference>
<evidence type="ECO:0000256" key="3">
    <source>
        <dbReference type="ARBA" id="ARBA00045430"/>
    </source>
</evidence>
<dbReference type="AlphaFoldDB" id="A0AAR2KSI4"/>
<organism evidence="9 10">
    <name type="scientific">Pygocentrus nattereri</name>
    <name type="common">Red-bellied piranha</name>
    <dbReference type="NCBI Taxonomy" id="42514"/>
    <lineage>
        <taxon>Eukaryota</taxon>
        <taxon>Metazoa</taxon>
        <taxon>Chordata</taxon>
        <taxon>Craniata</taxon>
        <taxon>Vertebrata</taxon>
        <taxon>Euteleostomi</taxon>
        <taxon>Actinopterygii</taxon>
        <taxon>Neopterygii</taxon>
        <taxon>Teleostei</taxon>
        <taxon>Ostariophysi</taxon>
        <taxon>Characiformes</taxon>
        <taxon>Characoidei</taxon>
        <taxon>Pygocentrus</taxon>
    </lineage>
</organism>
<dbReference type="InterPro" id="IPR036179">
    <property type="entry name" value="Ig-like_dom_sf"/>
</dbReference>
<evidence type="ECO:0000256" key="1">
    <source>
        <dbReference type="ARBA" id="ARBA00040106"/>
    </source>
</evidence>
<protein>
    <recommendedName>
        <fullName evidence="1">B-cell receptor CD22</fullName>
    </recommendedName>
    <alternativeName>
        <fullName evidence="2">Sialic acid-binding Ig-like lectin 2</fullName>
    </alternativeName>
</protein>
<keyword evidence="10" id="KW-1185">Reference proteome</keyword>
<dbReference type="InterPro" id="IPR007110">
    <property type="entry name" value="Ig-like_dom"/>
</dbReference>
<reference evidence="9 10" key="1">
    <citation type="submission" date="2020-10" db="EMBL/GenBank/DDBJ databases">
        <title>Pygocentrus nattereri (red-bellied piranha) genome, fPygNat1, primary haplotype.</title>
        <authorList>
            <person name="Myers G."/>
            <person name="Meyer A."/>
            <person name="Karagic N."/>
            <person name="Pippel M."/>
            <person name="Winkler S."/>
            <person name="Tracey A."/>
            <person name="Wood J."/>
            <person name="Formenti G."/>
            <person name="Howe K."/>
            <person name="Fedrigo O."/>
            <person name="Jarvis E.D."/>
        </authorList>
    </citation>
    <scope>NUCLEOTIDE SEQUENCE [LARGE SCALE GENOMIC DNA]</scope>
</reference>
<feature type="transmembrane region" description="Helical" evidence="6">
    <location>
        <begin position="469"/>
        <end position="492"/>
    </location>
</feature>
<feature type="chain" id="PRO_5043591195" description="B-cell receptor CD22" evidence="7">
    <location>
        <begin position="28"/>
        <end position="570"/>
    </location>
</feature>
<dbReference type="Pfam" id="PF24518">
    <property type="entry name" value="Ig_CD22"/>
    <property type="match status" value="1"/>
</dbReference>
<keyword evidence="6" id="KW-0472">Membrane</keyword>
<reference evidence="9" key="2">
    <citation type="submission" date="2025-08" db="UniProtKB">
        <authorList>
            <consortium name="Ensembl"/>
        </authorList>
    </citation>
    <scope>IDENTIFICATION</scope>
</reference>
<dbReference type="PANTHER" id="PTHR46013">
    <property type="entry name" value="VASCULAR CELL ADHESION MOLECULE 1"/>
    <property type="match status" value="1"/>
</dbReference>